<dbReference type="InterPro" id="IPR025711">
    <property type="entry name" value="PepSY"/>
</dbReference>
<keyword evidence="3" id="KW-1185">Reference proteome</keyword>
<evidence type="ECO:0000259" key="1">
    <source>
        <dbReference type="Pfam" id="PF03413"/>
    </source>
</evidence>
<comment type="caution">
    <text evidence="2">The sequence shown here is derived from an EMBL/GenBank/DDBJ whole genome shotgun (WGS) entry which is preliminary data.</text>
</comment>
<dbReference type="Gene3D" id="3.10.450.40">
    <property type="match status" value="1"/>
</dbReference>
<dbReference type="OrthoDB" id="2839951at2"/>
<protein>
    <submittedName>
        <fullName evidence="2">Peptidase</fullName>
    </submittedName>
</protein>
<evidence type="ECO:0000313" key="2">
    <source>
        <dbReference type="EMBL" id="KEP26119.1"/>
    </source>
</evidence>
<gene>
    <name evidence="2" type="ORF">BA70_03660</name>
</gene>
<feature type="domain" description="PepSY" evidence="1">
    <location>
        <begin position="167"/>
        <end position="225"/>
    </location>
</feature>
<dbReference type="AlphaFoldDB" id="A0A081LA43"/>
<sequence length="229" mass="25514">MSRKTKMVLALAGCLVILAAFAMLMIQTIDQKVLSEAEIKKIIAKDYNGNITNIDLINHKQDYTLTLENSNGIYQIIASSASGQMKEIKQLKSYQKPNEKNAALQAEEAAVKKVNGTVIQKKEKSDRFIFTIQSKKELYQVAVDKQTFKVIEAEKKKTTSKEKKLTKITVEEAIQIAIKEVGGTVDDADLETFSGMLVFEVELDLPDGREAEVLVNAYTGDIEGITYEN</sequence>
<evidence type="ECO:0000313" key="3">
    <source>
        <dbReference type="Proteomes" id="UP000028091"/>
    </source>
</evidence>
<organism evidence="2 3">
    <name type="scientific">Bacillus zhangzhouensis</name>
    <dbReference type="NCBI Taxonomy" id="1178540"/>
    <lineage>
        <taxon>Bacteria</taxon>
        <taxon>Bacillati</taxon>
        <taxon>Bacillota</taxon>
        <taxon>Bacilli</taxon>
        <taxon>Bacillales</taxon>
        <taxon>Bacillaceae</taxon>
        <taxon>Bacillus</taxon>
    </lineage>
</organism>
<dbReference type="RefSeq" id="WP_034322185.1">
    <property type="nucleotide sequence ID" value="NZ_JBCMYH010000020.1"/>
</dbReference>
<dbReference type="Proteomes" id="UP000028091">
    <property type="component" value="Unassembled WGS sequence"/>
</dbReference>
<name>A0A081LA43_9BACI</name>
<reference evidence="2 3" key="1">
    <citation type="submission" date="2012-09" db="EMBL/GenBank/DDBJ databases">
        <title>Genome Sequence of Bacillus sp. DW5-4.</title>
        <authorList>
            <person name="Lai Q."/>
            <person name="Liu Y."/>
            <person name="Shao Z."/>
        </authorList>
    </citation>
    <scope>NUCLEOTIDE SEQUENCE [LARGE SCALE GENOMIC DNA]</scope>
    <source>
        <strain evidence="2 3">DW5-4</strain>
    </source>
</reference>
<accession>A0A081LA43</accession>
<dbReference type="eggNOG" id="COG3212">
    <property type="taxonomic scope" value="Bacteria"/>
</dbReference>
<dbReference type="EMBL" id="JOTP01000012">
    <property type="protein sequence ID" value="KEP26119.1"/>
    <property type="molecule type" value="Genomic_DNA"/>
</dbReference>
<proteinExistence type="predicted"/>
<dbReference type="Pfam" id="PF03413">
    <property type="entry name" value="PepSY"/>
    <property type="match status" value="1"/>
</dbReference>